<accession>A6GIH8</accession>
<dbReference type="AlphaFoldDB" id="A6GIH8"/>
<reference evidence="1 2" key="1">
    <citation type="submission" date="2007-06" db="EMBL/GenBank/DDBJ databases">
        <authorList>
            <person name="Shimkets L."/>
            <person name="Ferriera S."/>
            <person name="Johnson J."/>
            <person name="Kravitz S."/>
            <person name="Beeson K."/>
            <person name="Sutton G."/>
            <person name="Rogers Y.-H."/>
            <person name="Friedman R."/>
            <person name="Frazier M."/>
            <person name="Venter J.C."/>
        </authorList>
    </citation>
    <scope>NUCLEOTIDE SEQUENCE [LARGE SCALE GENOMIC DNA]</scope>
    <source>
        <strain evidence="1 2">SIR-1</strain>
    </source>
</reference>
<dbReference type="EMBL" id="ABCS01000136">
    <property type="protein sequence ID" value="EDM74341.1"/>
    <property type="molecule type" value="Genomic_DNA"/>
</dbReference>
<evidence type="ECO:0000313" key="1">
    <source>
        <dbReference type="EMBL" id="EDM74341.1"/>
    </source>
</evidence>
<dbReference type="STRING" id="391625.PPSIR1_11958"/>
<dbReference type="Proteomes" id="UP000005801">
    <property type="component" value="Unassembled WGS sequence"/>
</dbReference>
<keyword evidence="2" id="KW-1185">Reference proteome</keyword>
<dbReference type="RefSeq" id="WP_006976514.1">
    <property type="nucleotide sequence ID" value="NZ_ABCS01000136.1"/>
</dbReference>
<name>A6GIH8_9BACT</name>
<evidence type="ECO:0000313" key="2">
    <source>
        <dbReference type="Proteomes" id="UP000005801"/>
    </source>
</evidence>
<comment type="caution">
    <text evidence="1">The sequence shown here is derived from an EMBL/GenBank/DDBJ whole genome shotgun (WGS) entry which is preliminary data.</text>
</comment>
<protein>
    <submittedName>
        <fullName evidence="1">Uncharacterized protein</fullName>
    </submittedName>
</protein>
<organism evidence="1 2">
    <name type="scientific">Plesiocystis pacifica SIR-1</name>
    <dbReference type="NCBI Taxonomy" id="391625"/>
    <lineage>
        <taxon>Bacteria</taxon>
        <taxon>Pseudomonadati</taxon>
        <taxon>Myxococcota</taxon>
        <taxon>Polyangia</taxon>
        <taxon>Nannocystales</taxon>
        <taxon>Nannocystaceae</taxon>
        <taxon>Plesiocystis</taxon>
    </lineage>
</organism>
<sequence>MIQARARAEQCLFRARPIPSIAPFTALRWIQELDPRGLRERLGLEPHEVLILAPKIAVRRPRDRVAGRSPEIRDLPI</sequence>
<proteinExistence type="predicted"/>
<gene>
    <name evidence="1" type="ORF">PPSIR1_11958</name>
</gene>